<name>A0ABR9KMJ7_9ACTN</name>
<dbReference type="InterPro" id="IPR042108">
    <property type="entry name" value="GTPase_HflX_N_sf"/>
</dbReference>
<dbReference type="Gene3D" id="3.40.50.11060">
    <property type="entry name" value="GTPase HflX, N-terminal domain"/>
    <property type="match status" value="1"/>
</dbReference>
<comment type="caution">
    <text evidence="2">The sequence shown here is derived from an EMBL/GenBank/DDBJ whole genome shotgun (WGS) entry which is preliminary data.</text>
</comment>
<reference evidence="2 3" key="1">
    <citation type="submission" date="2020-10" db="EMBL/GenBank/DDBJ databases">
        <title>Sequencing the genomes of 1000 actinobacteria strains.</title>
        <authorList>
            <person name="Klenk H.-P."/>
        </authorList>
    </citation>
    <scope>NUCLEOTIDE SEQUENCE [LARGE SCALE GENOMIC DNA]</scope>
    <source>
        <strain evidence="2 3">DSM 43748</strain>
    </source>
</reference>
<organism evidence="2 3">
    <name type="scientific">Nonomuraea africana</name>
    <dbReference type="NCBI Taxonomy" id="46171"/>
    <lineage>
        <taxon>Bacteria</taxon>
        <taxon>Bacillati</taxon>
        <taxon>Actinomycetota</taxon>
        <taxon>Actinomycetes</taxon>
        <taxon>Streptosporangiales</taxon>
        <taxon>Streptosporangiaceae</taxon>
        <taxon>Nonomuraea</taxon>
    </lineage>
</organism>
<accession>A0ABR9KMJ7</accession>
<feature type="domain" description="GTPase HflX N-terminal" evidence="1">
    <location>
        <begin position="41"/>
        <end position="124"/>
    </location>
</feature>
<evidence type="ECO:0000259" key="1">
    <source>
        <dbReference type="Pfam" id="PF13167"/>
    </source>
</evidence>
<proteinExistence type="predicted"/>
<protein>
    <submittedName>
        <fullName evidence="2">50S ribosomal subunit-associated GTPase HflX</fullName>
    </submittedName>
</protein>
<evidence type="ECO:0000313" key="3">
    <source>
        <dbReference type="Proteomes" id="UP000661607"/>
    </source>
</evidence>
<dbReference type="Proteomes" id="UP000661607">
    <property type="component" value="Unassembled WGS sequence"/>
</dbReference>
<evidence type="ECO:0000313" key="2">
    <source>
        <dbReference type="EMBL" id="MBE1563256.1"/>
    </source>
</evidence>
<dbReference type="EMBL" id="JADBEF010000001">
    <property type="protein sequence ID" value="MBE1563256.1"/>
    <property type="molecule type" value="Genomic_DNA"/>
</dbReference>
<dbReference type="InterPro" id="IPR025121">
    <property type="entry name" value="GTPase_HflX_N"/>
</dbReference>
<keyword evidence="3" id="KW-1185">Reference proteome</keyword>
<gene>
    <name evidence="2" type="ORF">H4W81_006035</name>
</gene>
<dbReference type="Pfam" id="PF13167">
    <property type="entry name" value="GTP-bdg_N"/>
    <property type="match status" value="1"/>
</dbReference>
<sequence length="126" mass="13406">MEGRPDFSPEGLAGADVLVVGYFSAKEKQHAALMAALADSVTALGAHVVGRFVQRRGVSDGGVKAMDRPYSSRTLVSGGKVREIALAREETDADVVIFRNPLTAHQRDVLTELLGCPVISATDLWA</sequence>
<dbReference type="RefSeq" id="WP_225958849.1">
    <property type="nucleotide sequence ID" value="NZ_BAAASY010000006.1"/>
</dbReference>